<protein>
    <submittedName>
        <fullName evidence="5">Transporter substrate-binding domain-containing protein</fullName>
    </submittedName>
</protein>
<dbReference type="PANTHER" id="PTHR35936:SF25">
    <property type="entry name" value="ABC TRANSPORTER SUBSTRATE-BINDING PROTEIN"/>
    <property type="match status" value="1"/>
</dbReference>
<evidence type="ECO:0000259" key="4">
    <source>
        <dbReference type="Pfam" id="PF00497"/>
    </source>
</evidence>
<dbReference type="Gene3D" id="3.40.190.10">
    <property type="entry name" value="Periplasmic binding protein-like II"/>
    <property type="match status" value="1"/>
</dbReference>
<organism evidence="5 6">
    <name type="scientific">Vibrio ouci</name>
    <dbReference type="NCBI Taxonomy" id="2499078"/>
    <lineage>
        <taxon>Bacteria</taxon>
        <taxon>Pseudomonadati</taxon>
        <taxon>Pseudomonadota</taxon>
        <taxon>Gammaproteobacteria</taxon>
        <taxon>Vibrionales</taxon>
        <taxon>Vibrionaceae</taxon>
        <taxon>Vibrio</taxon>
    </lineage>
</organism>
<gene>
    <name evidence="5" type="ORF">ELS82_02695</name>
</gene>
<feature type="domain" description="Solute-binding protein family 3/N-terminal" evidence="4">
    <location>
        <begin position="34"/>
        <end position="120"/>
    </location>
</feature>
<dbReference type="AlphaFoldDB" id="A0A4Y8WKV9"/>
<keyword evidence="2 3" id="KW-0732">Signal</keyword>
<evidence type="ECO:0000313" key="6">
    <source>
        <dbReference type="Proteomes" id="UP000297753"/>
    </source>
</evidence>
<feature type="signal peptide" evidence="3">
    <location>
        <begin position="1"/>
        <end position="22"/>
    </location>
</feature>
<evidence type="ECO:0000256" key="1">
    <source>
        <dbReference type="ARBA" id="ARBA00010333"/>
    </source>
</evidence>
<dbReference type="EMBL" id="SATR01000002">
    <property type="protein sequence ID" value="TFH93339.1"/>
    <property type="molecule type" value="Genomic_DNA"/>
</dbReference>
<dbReference type="RefSeq" id="WP_134834117.1">
    <property type="nucleotide sequence ID" value="NZ_SATR01000002.1"/>
</dbReference>
<evidence type="ECO:0000256" key="3">
    <source>
        <dbReference type="SAM" id="SignalP"/>
    </source>
</evidence>
<dbReference type="Proteomes" id="UP000297753">
    <property type="component" value="Unassembled WGS sequence"/>
</dbReference>
<dbReference type="OrthoDB" id="5904382at2"/>
<sequence length="247" mass="28331">MLRFTDITVVCVITLVSFTVHANNTNFTHVRVCGDAIDWPPYTYVKDEEAYGFDIDVLNEALMKQGVSYEITMTSWSRCLKGTKSGEFDLAVSASYNRNRDNDYIYTEWYYSITPYYIYSTHRFPQGLTITNIKELSDYKLCGNHGYNYADFGLGEIIRAGNSVKDVLTKLEQGNCEVYLNWIEIIDGIKTVWGIDYISGDLVAQAIPDMPSHKFYMLISREFPGRNKLKSILDSYLRSVQNNSHSD</sequence>
<dbReference type="SUPFAM" id="SSF53850">
    <property type="entry name" value="Periplasmic binding protein-like II"/>
    <property type="match status" value="1"/>
</dbReference>
<evidence type="ECO:0000313" key="5">
    <source>
        <dbReference type="EMBL" id="TFH93339.1"/>
    </source>
</evidence>
<reference evidence="5 6" key="1">
    <citation type="submission" date="2019-01" db="EMBL/GenBank/DDBJ databases">
        <title>Vibrio BEI176 sp. nov, a marine bacterium isolated from China: eastern marignal seas.</title>
        <authorList>
            <person name="Li B."/>
        </authorList>
    </citation>
    <scope>NUCLEOTIDE SEQUENCE [LARGE SCALE GENOMIC DNA]</scope>
    <source>
        <strain evidence="5 6">BEI176</strain>
    </source>
</reference>
<keyword evidence="6" id="KW-1185">Reference proteome</keyword>
<proteinExistence type="inferred from homology"/>
<accession>A0A4Y8WKV9</accession>
<evidence type="ECO:0000256" key="2">
    <source>
        <dbReference type="ARBA" id="ARBA00022729"/>
    </source>
</evidence>
<comment type="caution">
    <text evidence="5">The sequence shown here is derived from an EMBL/GenBank/DDBJ whole genome shotgun (WGS) entry which is preliminary data.</text>
</comment>
<dbReference type="PANTHER" id="PTHR35936">
    <property type="entry name" value="MEMBRANE-BOUND LYTIC MUREIN TRANSGLYCOSYLASE F"/>
    <property type="match status" value="1"/>
</dbReference>
<feature type="chain" id="PRO_5021499304" evidence="3">
    <location>
        <begin position="23"/>
        <end position="247"/>
    </location>
</feature>
<comment type="similarity">
    <text evidence="1">Belongs to the bacterial solute-binding protein 3 family.</text>
</comment>
<dbReference type="Pfam" id="PF00497">
    <property type="entry name" value="SBP_bac_3"/>
    <property type="match status" value="1"/>
</dbReference>
<name>A0A4Y8WKV9_9VIBR</name>
<dbReference type="InterPro" id="IPR001638">
    <property type="entry name" value="Solute-binding_3/MltF_N"/>
</dbReference>